<evidence type="ECO:0000313" key="2">
    <source>
        <dbReference type="EMBL" id="KOF98409.1"/>
    </source>
</evidence>
<evidence type="ECO:0000256" key="1">
    <source>
        <dbReference type="SAM" id="MobiDB-lite"/>
    </source>
</evidence>
<name>A0A0L8IAH4_OCTBM</name>
<gene>
    <name evidence="2" type="ORF">OCBIM_22025386mg</name>
</gene>
<protein>
    <submittedName>
        <fullName evidence="2">Uncharacterized protein</fullName>
    </submittedName>
</protein>
<sequence length="152" mass="17167">MNNDIIDLLESVKVAKAEIERIEKENVNINQFFPSIPHNFEKYSTGETSYWPELMSSVSCAKSKKGKCSAKTFSCDMNLHKNANALLMNTTSPDKKEENEDENTEEQKAEEITEQSLNDTALQIVSEDKEESEDAPVFTSLQEAQTQNVNII</sequence>
<feature type="region of interest" description="Disordered" evidence="1">
    <location>
        <begin position="88"/>
        <end position="119"/>
    </location>
</feature>
<accession>A0A0L8IAH4</accession>
<dbReference type="OrthoDB" id="1926212at2759"/>
<proteinExistence type="predicted"/>
<reference evidence="2" key="1">
    <citation type="submission" date="2015-07" db="EMBL/GenBank/DDBJ databases">
        <title>MeaNS - Measles Nucleotide Surveillance Program.</title>
        <authorList>
            <person name="Tran T."/>
            <person name="Druce J."/>
        </authorList>
    </citation>
    <scope>NUCLEOTIDE SEQUENCE</scope>
    <source>
        <strain evidence="2">UCB-OBI-ISO-001</strain>
        <tissue evidence="2">Gonad</tissue>
    </source>
</reference>
<dbReference type="AlphaFoldDB" id="A0A0L8IAH4"/>
<dbReference type="EMBL" id="KQ416153">
    <property type="protein sequence ID" value="KOF98409.1"/>
    <property type="molecule type" value="Genomic_DNA"/>
</dbReference>
<organism evidence="2">
    <name type="scientific">Octopus bimaculoides</name>
    <name type="common">California two-spotted octopus</name>
    <dbReference type="NCBI Taxonomy" id="37653"/>
    <lineage>
        <taxon>Eukaryota</taxon>
        <taxon>Metazoa</taxon>
        <taxon>Spiralia</taxon>
        <taxon>Lophotrochozoa</taxon>
        <taxon>Mollusca</taxon>
        <taxon>Cephalopoda</taxon>
        <taxon>Coleoidea</taxon>
        <taxon>Octopodiformes</taxon>
        <taxon>Octopoda</taxon>
        <taxon>Incirrata</taxon>
        <taxon>Octopodidae</taxon>
        <taxon>Octopus</taxon>
    </lineage>
</organism>
<dbReference type="EMBL" id="KQ416153">
    <property type="protein sequence ID" value="KOF98410.1"/>
    <property type="molecule type" value="Genomic_DNA"/>
</dbReference>